<dbReference type="GO" id="GO:0008168">
    <property type="term" value="F:methyltransferase activity"/>
    <property type="evidence" value="ECO:0007669"/>
    <property type="project" value="UniProtKB-KW"/>
</dbReference>
<comment type="similarity">
    <text evidence="1">Belongs to the GcvT family.</text>
</comment>
<feature type="binding site" evidence="7">
    <location>
        <position position="215"/>
    </location>
    <ligand>
        <name>substrate</name>
    </ligand>
</feature>
<dbReference type="GO" id="GO:0006546">
    <property type="term" value="P:glycine catabolic process"/>
    <property type="evidence" value="ECO:0007669"/>
    <property type="project" value="InterPro"/>
</dbReference>
<dbReference type="Gene3D" id="3.30.1360.120">
    <property type="entry name" value="Probable tRNA modification gtpase trme, domain 1"/>
    <property type="match status" value="1"/>
</dbReference>
<evidence type="ECO:0000259" key="9">
    <source>
        <dbReference type="Pfam" id="PF08669"/>
    </source>
</evidence>
<dbReference type="InterPro" id="IPR006222">
    <property type="entry name" value="GCVT_N"/>
</dbReference>
<feature type="domain" description="GCVT N-terminal" evidence="8">
    <location>
        <begin position="14"/>
        <end position="278"/>
    </location>
</feature>
<dbReference type="GO" id="GO:0008483">
    <property type="term" value="F:transaminase activity"/>
    <property type="evidence" value="ECO:0007669"/>
    <property type="project" value="UniProtKB-KW"/>
</dbReference>
<accession>A0A1Y6EFP8</accession>
<dbReference type="InterPro" id="IPR027266">
    <property type="entry name" value="TrmE/GcvT-like"/>
</dbReference>
<dbReference type="InterPro" id="IPR006223">
    <property type="entry name" value="GcvT"/>
</dbReference>
<evidence type="ECO:0000256" key="3">
    <source>
        <dbReference type="ARBA" id="ARBA00022576"/>
    </source>
</evidence>
<organism evidence="10 11">
    <name type="scientific">Devosia lucknowensis</name>
    <dbReference type="NCBI Taxonomy" id="1096929"/>
    <lineage>
        <taxon>Bacteria</taxon>
        <taxon>Pseudomonadati</taxon>
        <taxon>Pseudomonadota</taxon>
        <taxon>Alphaproteobacteria</taxon>
        <taxon>Hyphomicrobiales</taxon>
        <taxon>Devosiaceae</taxon>
        <taxon>Devosia</taxon>
    </lineage>
</organism>
<dbReference type="OrthoDB" id="9774591at2"/>
<dbReference type="SUPFAM" id="SSF103025">
    <property type="entry name" value="Folate-binding domain"/>
    <property type="match status" value="1"/>
</dbReference>
<proteinExistence type="inferred from homology"/>
<dbReference type="Gene3D" id="3.30.70.1400">
    <property type="entry name" value="Aminomethyltransferase beta-barrel domains"/>
    <property type="match status" value="1"/>
</dbReference>
<dbReference type="InterPro" id="IPR013977">
    <property type="entry name" value="GcvT_C"/>
</dbReference>
<evidence type="ECO:0000256" key="6">
    <source>
        <dbReference type="ARBA" id="ARBA00047665"/>
    </source>
</evidence>
<evidence type="ECO:0000313" key="11">
    <source>
        <dbReference type="Proteomes" id="UP000194474"/>
    </source>
</evidence>
<dbReference type="PIRSF" id="PIRSF006487">
    <property type="entry name" value="GcvT"/>
    <property type="match status" value="1"/>
</dbReference>
<evidence type="ECO:0000256" key="1">
    <source>
        <dbReference type="ARBA" id="ARBA00008609"/>
    </source>
</evidence>
<dbReference type="RefSeq" id="WP_086468758.1">
    <property type="nucleotide sequence ID" value="NZ_FXWK01000001.1"/>
</dbReference>
<dbReference type="PANTHER" id="PTHR43757">
    <property type="entry name" value="AMINOMETHYLTRANSFERASE"/>
    <property type="match status" value="1"/>
</dbReference>
<dbReference type="Pfam" id="PF01571">
    <property type="entry name" value="GCV_T"/>
    <property type="match status" value="1"/>
</dbReference>
<dbReference type="Gene3D" id="4.10.1250.10">
    <property type="entry name" value="Aminomethyltransferase fragment"/>
    <property type="match status" value="1"/>
</dbReference>
<evidence type="ECO:0000256" key="5">
    <source>
        <dbReference type="ARBA" id="ARBA00031395"/>
    </source>
</evidence>
<dbReference type="GO" id="GO:0005960">
    <property type="term" value="C:glycine cleavage complex"/>
    <property type="evidence" value="ECO:0007669"/>
    <property type="project" value="InterPro"/>
</dbReference>
<dbReference type="InterPro" id="IPR029043">
    <property type="entry name" value="GcvT/YgfZ_C"/>
</dbReference>
<protein>
    <recommendedName>
        <fullName evidence="2">aminomethyltransferase</fullName>
        <ecNumber evidence="2">2.1.2.10</ecNumber>
    </recommendedName>
    <alternativeName>
        <fullName evidence="5">Glycine cleavage system T protein</fullName>
    </alternativeName>
</protein>
<dbReference type="EC" id="2.1.2.10" evidence="2"/>
<sequence length="387" mass="41145">MAEAAAEDLKHTPLYERHVAAGGRIVPFGGYALPVQYPTGIMAEHKWTREQAGLFDVSHMGPSFLMLTNPTGDADADHAAIAAIIEPLICGDIAGLRPGQVRYSLLLNERGGTIDDLMIARSPITPGGLYIVVNAGTKDNDFALIEAAAGDRARLVRADGDHALLALQGPEAVDVIAALIPEAVTLGFMNYGAFSWGQDKVFVARSGYTGEDGFEILVNRGDAVALWDALLSDPRVKPIGLGARDSLRLEAGLPLYGHDLDETVSPIEADLGFAVSKRRREAADFRGADRILAERDGKLTRKRVGLIVEGAPAREGAEILDADGKTIGVVTSGGFAPSLGKAIALGFVPPEHTAIGTRLQVSVRNRAQTAEVVATPFVPHRYFRKSA</sequence>
<dbReference type="FunFam" id="2.40.30.110:FF:000002">
    <property type="entry name" value="Aminomethyltransferase"/>
    <property type="match status" value="1"/>
</dbReference>
<evidence type="ECO:0000256" key="7">
    <source>
        <dbReference type="PIRSR" id="PIRSR006487-1"/>
    </source>
</evidence>
<dbReference type="GO" id="GO:0032259">
    <property type="term" value="P:methylation"/>
    <property type="evidence" value="ECO:0007669"/>
    <property type="project" value="UniProtKB-KW"/>
</dbReference>
<dbReference type="NCBIfam" id="TIGR00528">
    <property type="entry name" value="gcvT"/>
    <property type="match status" value="1"/>
</dbReference>
<gene>
    <name evidence="10" type="ORF">SAMN06295905_0276</name>
</gene>
<dbReference type="NCBIfam" id="NF001567">
    <property type="entry name" value="PRK00389.1"/>
    <property type="match status" value="1"/>
</dbReference>
<dbReference type="EMBL" id="FXWK01000001">
    <property type="protein sequence ID" value="SMQ59740.1"/>
    <property type="molecule type" value="Genomic_DNA"/>
</dbReference>
<keyword evidence="4 10" id="KW-0808">Transferase</keyword>
<comment type="catalytic activity">
    <reaction evidence="6">
        <text>N(6)-[(R)-S(8)-aminomethyldihydrolipoyl]-L-lysyl-[protein] + (6S)-5,6,7,8-tetrahydrofolate = N(6)-[(R)-dihydrolipoyl]-L-lysyl-[protein] + (6R)-5,10-methylene-5,6,7,8-tetrahydrofolate + NH4(+)</text>
        <dbReference type="Rhea" id="RHEA:16945"/>
        <dbReference type="Rhea" id="RHEA-COMP:10475"/>
        <dbReference type="Rhea" id="RHEA-COMP:10492"/>
        <dbReference type="ChEBI" id="CHEBI:15636"/>
        <dbReference type="ChEBI" id="CHEBI:28938"/>
        <dbReference type="ChEBI" id="CHEBI:57453"/>
        <dbReference type="ChEBI" id="CHEBI:83100"/>
        <dbReference type="ChEBI" id="CHEBI:83143"/>
        <dbReference type="EC" id="2.1.2.10"/>
    </reaction>
</comment>
<feature type="domain" description="Aminomethyltransferase C-terminal" evidence="9">
    <location>
        <begin position="301"/>
        <end position="378"/>
    </location>
</feature>
<keyword evidence="3" id="KW-0032">Aminotransferase</keyword>
<dbReference type="InterPro" id="IPR028896">
    <property type="entry name" value="GcvT/YgfZ/DmdA"/>
</dbReference>
<dbReference type="Pfam" id="PF08669">
    <property type="entry name" value="GCV_T_C"/>
    <property type="match status" value="1"/>
</dbReference>
<dbReference type="PANTHER" id="PTHR43757:SF2">
    <property type="entry name" value="AMINOMETHYLTRANSFERASE, MITOCHONDRIAL"/>
    <property type="match status" value="1"/>
</dbReference>
<reference evidence="11" key="1">
    <citation type="submission" date="2017-04" db="EMBL/GenBank/DDBJ databases">
        <authorList>
            <person name="Varghese N."/>
            <person name="Submissions S."/>
        </authorList>
    </citation>
    <scope>NUCLEOTIDE SEQUENCE [LARGE SCALE GENOMIC DNA]</scope>
</reference>
<evidence type="ECO:0000259" key="8">
    <source>
        <dbReference type="Pfam" id="PF01571"/>
    </source>
</evidence>
<dbReference type="AlphaFoldDB" id="A0A1Y6EFP8"/>
<evidence type="ECO:0000256" key="4">
    <source>
        <dbReference type="ARBA" id="ARBA00022679"/>
    </source>
</evidence>
<dbReference type="Gene3D" id="2.40.30.110">
    <property type="entry name" value="Aminomethyltransferase beta-barrel domains"/>
    <property type="match status" value="1"/>
</dbReference>
<evidence type="ECO:0000256" key="2">
    <source>
        <dbReference type="ARBA" id="ARBA00012616"/>
    </source>
</evidence>
<dbReference type="Proteomes" id="UP000194474">
    <property type="component" value="Unassembled WGS sequence"/>
</dbReference>
<evidence type="ECO:0000313" key="10">
    <source>
        <dbReference type="EMBL" id="SMQ59740.1"/>
    </source>
</evidence>
<dbReference type="SUPFAM" id="SSF101790">
    <property type="entry name" value="Aminomethyltransferase beta-barrel domain"/>
    <property type="match status" value="1"/>
</dbReference>
<dbReference type="GO" id="GO:0004047">
    <property type="term" value="F:aminomethyltransferase activity"/>
    <property type="evidence" value="ECO:0007669"/>
    <property type="project" value="UniProtKB-EC"/>
</dbReference>
<keyword evidence="10" id="KW-0489">Methyltransferase</keyword>
<keyword evidence="11" id="KW-1185">Reference proteome</keyword>
<name>A0A1Y6EFP8_9HYPH</name>